<accession>A0A8H4P842</accession>
<protein>
    <submittedName>
        <fullName evidence="2">Uncharacterized protein</fullName>
    </submittedName>
</protein>
<dbReference type="EMBL" id="JAADYS010001485">
    <property type="protein sequence ID" value="KAF4462750.1"/>
    <property type="molecule type" value="Genomic_DNA"/>
</dbReference>
<evidence type="ECO:0000313" key="2">
    <source>
        <dbReference type="EMBL" id="KAF4462750.1"/>
    </source>
</evidence>
<keyword evidence="1" id="KW-0732">Signal</keyword>
<sequence length="248" mass="26697">MRLLNTASLLLWLSGAVGIVHASPVENIEKRSLVDPIQHGNYGRSLGKIYRYHEVSDGLFAGVAPEDWDDSVHVRRSWSTEGFDSSQYSPVDESGLATRQNGISSACKTGLTCAKATLASTAATLYGLSGQFIDKLKEKGPLVMNTLNQPFWANFAGVGGQNFIVTGIFSQVEKKSDKPPPPEQCSMNNSQEDLLRQLIMFGCSSNPERKAFSQSITLPDGSVFVLNMTAAPGHNLSDSDTCGAPKAP</sequence>
<dbReference type="AlphaFoldDB" id="A0A8H4P842"/>
<comment type="caution">
    <text evidence="2">The sequence shown here is derived from an EMBL/GenBank/DDBJ whole genome shotgun (WGS) entry which is preliminary data.</text>
</comment>
<reference evidence="2 3" key="1">
    <citation type="submission" date="2020-01" db="EMBL/GenBank/DDBJ databases">
        <title>Identification and distribution of gene clusters putatively required for synthesis of sphingolipid metabolism inhibitors in phylogenetically diverse species of the filamentous fungus Fusarium.</title>
        <authorList>
            <person name="Kim H.-S."/>
            <person name="Busman M."/>
            <person name="Brown D.W."/>
            <person name="Divon H."/>
            <person name="Uhlig S."/>
            <person name="Proctor R.H."/>
        </authorList>
    </citation>
    <scope>NUCLEOTIDE SEQUENCE [LARGE SCALE GENOMIC DNA]</scope>
    <source>
        <strain evidence="2 3">NRRL 20459</strain>
    </source>
</reference>
<dbReference type="Proteomes" id="UP000554235">
    <property type="component" value="Unassembled WGS sequence"/>
</dbReference>
<keyword evidence="3" id="KW-1185">Reference proteome</keyword>
<evidence type="ECO:0000313" key="3">
    <source>
        <dbReference type="Proteomes" id="UP000554235"/>
    </source>
</evidence>
<feature type="chain" id="PRO_5034165603" evidence="1">
    <location>
        <begin position="23"/>
        <end position="248"/>
    </location>
</feature>
<evidence type="ECO:0000256" key="1">
    <source>
        <dbReference type="SAM" id="SignalP"/>
    </source>
</evidence>
<feature type="signal peptide" evidence="1">
    <location>
        <begin position="1"/>
        <end position="22"/>
    </location>
</feature>
<dbReference type="OrthoDB" id="5024362at2759"/>
<organism evidence="2 3">
    <name type="scientific">Fusarium albosuccineum</name>
    <dbReference type="NCBI Taxonomy" id="1237068"/>
    <lineage>
        <taxon>Eukaryota</taxon>
        <taxon>Fungi</taxon>
        <taxon>Dikarya</taxon>
        <taxon>Ascomycota</taxon>
        <taxon>Pezizomycotina</taxon>
        <taxon>Sordariomycetes</taxon>
        <taxon>Hypocreomycetidae</taxon>
        <taxon>Hypocreales</taxon>
        <taxon>Nectriaceae</taxon>
        <taxon>Fusarium</taxon>
        <taxon>Fusarium decemcellulare species complex</taxon>
    </lineage>
</organism>
<name>A0A8H4P842_9HYPO</name>
<gene>
    <name evidence="2" type="ORF">FALBO_10434</name>
</gene>
<proteinExistence type="predicted"/>